<feature type="non-terminal residue" evidence="1">
    <location>
        <position position="50"/>
    </location>
</feature>
<reference evidence="1 2" key="1">
    <citation type="submission" date="2024-11" db="EMBL/GenBank/DDBJ databases">
        <title>Chromosome-level genome assembly of the freshwater bivalve Anodonta woodiana.</title>
        <authorList>
            <person name="Chen X."/>
        </authorList>
    </citation>
    <scope>NUCLEOTIDE SEQUENCE [LARGE SCALE GENOMIC DNA]</scope>
    <source>
        <strain evidence="1">MN2024</strain>
        <tissue evidence="1">Gills</tissue>
    </source>
</reference>
<keyword evidence="2" id="KW-1185">Reference proteome</keyword>
<organism evidence="1 2">
    <name type="scientific">Sinanodonta woodiana</name>
    <name type="common">Chinese pond mussel</name>
    <name type="synonym">Anodonta woodiana</name>
    <dbReference type="NCBI Taxonomy" id="1069815"/>
    <lineage>
        <taxon>Eukaryota</taxon>
        <taxon>Metazoa</taxon>
        <taxon>Spiralia</taxon>
        <taxon>Lophotrochozoa</taxon>
        <taxon>Mollusca</taxon>
        <taxon>Bivalvia</taxon>
        <taxon>Autobranchia</taxon>
        <taxon>Heteroconchia</taxon>
        <taxon>Palaeoheterodonta</taxon>
        <taxon>Unionida</taxon>
        <taxon>Unionoidea</taxon>
        <taxon>Unionidae</taxon>
        <taxon>Unioninae</taxon>
        <taxon>Sinanodonta</taxon>
    </lineage>
</organism>
<accession>A0ABD3XW01</accession>
<dbReference type="AlphaFoldDB" id="A0ABD3XW01"/>
<feature type="non-terminal residue" evidence="1">
    <location>
        <position position="1"/>
    </location>
</feature>
<comment type="caution">
    <text evidence="1">The sequence shown here is derived from an EMBL/GenBank/DDBJ whole genome shotgun (WGS) entry which is preliminary data.</text>
</comment>
<gene>
    <name evidence="1" type="ORF">ACJMK2_002659</name>
</gene>
<evidence type="ECO:0000313" key="2">
    <source>
        <dbReference type="Proteomes" id="UP001634394"/>
    </source>
</evidence>
<evidence type="ECO:0000313" key="1">
    <source>
        <dbReference type="EMBL" id="KAL3890376.1"/>
    </source>
</evidence>
<sequence length="50" mass="6003">VQYIKNEEDFIKNVYKIKNGLVEIRNRDPTYNQYLKLVENEYNALHDAGE</sequence>
<dbReference type="Proteomes" id="UP001634394">
    <property type="component" value="Unassembled WGS sequence"/>
</dbReference>
<proteinExistence type="predicted"/>
<name>A0ABD3XW01_SINWO</name>
<dbReference type="EMBL" id="JBJQND010000001">
    <property type="protein sequence ID" value="KAL3890376.1"/>
    <property type="molecule type" value="Genomic_DNA"/>
</dbReference>
<protein>
    <submittedName>
        <fullName evidence="1">Uncharacterized protein</fullName>
    </submittedName>
</protein>